<dbReference type="SUPFAM" id="SSF55166">
    <property type="entry name" value="Hedgehog/DD-peptidase"/>
    <property type="match status" value="1"/>
</dbReference>
<organism evidence="4 5">
    <name type="scientific">Kribbella voronezhensis</name>
    <dbReference type="NCBI Taxonomy" id="2512212"/>
    <lineage>
        <taxon>Bacteria</taxon>
        <taxon>Bacillati</taxon>
        <taxon>Actinomycetota</taxon>
        <taxon>Actinomycetes</taxon>
        <taxon>Propionibacteriales</taxon>
        <taxon>Kribbellaceae</taxon>
        <taxon>Kribbella</taxon>
    </lineage>
</organism>
<name>A0A4R7TC17_9ACTN</name>
<gene>
    <name evidence="4" type="ORF">EV138_3185</name>
</gene>
<sequence length="295" mass="30966">MKVAIPGAAVAMMATGSAVAFPDGGSTAHSTDASIASSSLQLARETQTSRDALRPTLNLPSQAPTTPVAKHLKKQAPIPKPGATKTRASQNAPVAPPKITGSKYTTTDVNVWAVPGQSLLAVLPKASKVSVTGQVQGIWAQIVRDGAVRWVKAQYLAATKPVEQAGGTISAAACKSGSGVEDGLTPDAIRVHRAICHLFPSVTEYGGLRSGDSGSEHSTGHALDIMVSGSTGQEIADWLKAHRKEMGVSQLIWQQHIWTVQRGSEGWRPMEDRGSTTANHYDHVHVTVYGNEGTA</sequence>
<accession>A0A4R7TC17</accession>
<evidence type="ECO:0000259" key="3">
    <source>
        <dbReference type="Pfam" id="PF26571"/>
    </source>
</evidence>
<evidence type="ECO:0000313" key="5">
    <source>
        <dbReference type="Proteomes" id="UP000295151"/>
    </source>
</evidence>
<dbReference type="Proteomes" id="UP000295151">
    <property type="component" value="Unassembled WGS sequence"/>
</dbReference>
<dbReference type="InterPro" id="IPR058593">
    <property type="entry name" value="ARB_07466-like_C"/>
</dbReference>
<proteinExistence type="predicted"/>
<evidence type="ECO:0000256" key="1">
    <source>
        <dbReference type="SAM" id="MobiDB-lite"/>
    </source>
</evidence>
<feature type="chain" id="PRO_5020750577" description="ARB-07466-like C-terminal domain-containing protein" evidence="2">
    <location>
        <begin position="21"/>
        <end position="295"/>
    </location>
</feature>
<keyword evidence="5" id="KW-1185">Reference proteome</keyword>
<evidence type="ECO:0000313" key="4">
    <source>
        <dbReference type="EMBL" id="TDU89611.1"/>
    </source>
</evidence>
<dbReference type="InterPro" id="IPR009045">
    <property type="entry name" value="Zn_M74/Hedgehog-like"/>
</dbReference>
<evidence type="ECO:0000256" key="2">
    <source>
        <dbReference type="SAM" id="SignalP"/>
    </source>
</evidence>
<keyword evidence="2" id="KW-0732">Signal</keyword>
<feature type="signal peptide" evidence="2">
    <location>
        <begin position="1"/>
        <end position="20"/>
    </location>
</feature>
<dbReference type="EMBL" id="SOCE01000001">
    <property type="protein sequence ID" value="TDU89611.1"/>
    <property type="molecule type" value="Genomic_DNA"/>
</dbReference>
<protein>
    <recommendedName>
        <fullName evidence="3">ARB-07466-like C-terminal domain-containing protein</fullName>
    </recommendedName>
</protein>
<reference evidence="4 5" key="1">
    <citation type="submission" date="2019-03" db="EMBL/GenBank/DDBJ databases">
        <title>Genomic Encyclopedia of Type Strains, Phase III (KMG-III): the genomes of soil and plant-associated and newly described type strains.</title>
        <authorList>
            <person name="Whitman W."/>
        </authorList>
    </citation>
    <scope>NUCLEOTIDE SEQUENCE [LARGE SCALE GENOMIC DNA]</scope>
    <source>
        <strain evidence="4 5">VKM Ac-2575</strain>
    </source>
</reference>
<comment type="caution">
    <text evidence="4">The sequence shown here is derived from an EMBL/GenBank/DDBJ whole genome shotgun (WGS) entry which is preliminary data.</text>
</comment>
<dbReference type="AlphaFoldDB" id="A0A4R7TC17"/>
<feature type="domain" description="ARB-07466-like C-terminal" evidence="3">
    <location>
        <begin position="181"/>
        <end position="281"/>
    </location>
</feature>
<dbReference type="Pfam" id="PF26571">
    <property type="entry name" value="VldE"/>
    <property type="match status" value="1"/>
</dbReference>
<feature type="region of interest" description="Disordered" evidence="1">
    <location>
        <begin position="55"/>
        <end position="100"/>
    </location>
</feature>